<reference evidence="1 2" key="1">
    <citation type="journal article" date="2019" name="Environ. Microbiol.">
        <title>At the nexus of three kingdoms: the genome of the mycorrhizal fungus Gigaspora margarita provides insights into plant, endobacterial and fungal interactions.</title>
        <authorList>
            <person name="Venice F."/>
            <person name="Ghignone S."/>
            <person name="Salvioli di Fossalunga A."/>
            <person name="Amselem J."/>
            <person name="Novero M."/>
            <person name="Xianan X."/>
            <person name="Sedzielewska Toro K."/>
            <person name="Morin E."/>
            <person name="Lipzen A."/>
            <person name="Grigoriev I.V."/>
            <person name="Henrissat B."/>
            <person name="Martin F.M."/>
            <person name="Bonfante P."/>
        </authorList>
    </citation>
    <scope>NUCLEOTIDE SEQUENCE [LARGE SCALE GENOMIC DNA]</scope>
    <source>
        <strain evidence="1 2">BEG34</strain>
    </source>
</reference>
<comment type="caution">
    <text evidence="1">The sequence shown here is derived from an EMBL/GenBank/DDBJ whole genome shotgun (WGS) entry which is preliminary data.</text>
</comment>
<dbReference type="OrthoDB" id="2442399at2759"/>
<keyword evidence="2" id="KW-1185">Reference proteome</keyword>
<dbReference type="EMBL" id="WTPW01000084">
    <property type="protein sequence ID" value="KAF0550447.1"/>
    <property type="molecule type" value="Genomic_DNA"/>
</dbReference>
<accession>A0A8H4B0L5</accession>
<sequence length="187" mass="22012">MILLSYVKYAEENLTKVIKKWNLYYDRELVTKVLFHTLLKEVPSYDIDTEVKIKVYDGKIYRKSIYADLILTEIAPNKAKQNRFVFKFKSKGVNFLDLNVGSITKSWEVLEEKAKKVRMIPIEDLRQLKCSNLEKYDKDKSVQDILNNGREQVLNYVRNLDDKNDYHTSAFVVMSVGSRRVVWDKAC</sequence>
<organism evidence="1 2">
    <name type="scientific">Gigaspora margarita</name>
    <dbReference type="NCBI Taxonomy" id="4874"/>
    <lineage>
        <taxon>Eukaryota</taxon>
        <taxon>Fungi</taxon>
        <taxon>Fungi incertae sedis</taxon>
        <taxon>Mucoromycota</taxon>
        <taxon>Glomeromycotina</taxon>
        <taxon>Glomeromycetes</taxon>
        <taxon>Diversisporales</taxon>
        <taxon>Gigasporaceae</taxon>
        <taxon>Gigaspora</taxon>
    </lineage>
</organism>
<evidence type="ECO:0000313" key="2">
    <source>
        <dbReference type="Proteomes" id="UP000439903"/>
    </source>
</evidence>
<gene>
    <name evidence="1" type="ORF">F8M41_024424</name>
</gene>
<proteinExistence type="predicted"/>
<evidence type="ECO:0000313" key="1">
    <source>
        <dbReference type="EMBL" id="KAF0550447.1"/>
    </source>
</evidence>
<dbReference type="AlphaFoldDB" id="A0A8H4B0L5"/>
<protein>
    <submittedName>
        <fullName evidence="1">Uncharacterized protein</fullName>
    </submittedName>
</protein>
<name>A0A8H4B0L5_GIGMA</name>
<dbReference type="Proteomes" id="UP000439903">
    <property type="component" value="Unassembled WGS sequence"/>
</dbReference>